<proteinExistence type="predicted"/>
<evidence type="ECO:0000313" key="1">
    <source>
        <dbReference type="EMBL" id="EFF41477.1"/>
    </source>
</evidence>
<reference evidence="1 2" key="1">
    <citation type="submission" date="2010-03" db="EMBL/GenBank/DDBJ databases">
        <authorList>
            <person name="Glass J.I."/>
            <person name="Benders G.A."/>
            <person name="Durkin A.S."/>
            <person name="Farmerie W.G."/>
            <person name="Hlavinka K."/>
            <person name="Hostetler J."/>
            <person name="Jackson J."/>
            <person name="May M.A."/>
            <person name="Miller R.H."/>
            <person name="Paralanov V."/>
            <person name="Radune D."/>
            <person name="Szczypinski B."/>
            <person name="Brown D.R."/>
        </authorList>
    </citation>
    <scope>NUCLEOTIDE SEQUENCE [LARGE SCALE GENOMIC DNA]</scope>
    <source>
        <strain evidence="1 2">A21JP2</strain>
    </source>
</reference>
<dbReference type="NCBIfam" id="NF045836">
    <property type="entry name" value="MMB_0454_fam"/>
    <property type="match status" value="1"/>
</dbReference>
<dbReference type="AlphaFoldDB" id="D4XW11"/>
<dbReference type="InterPro" id="IPR054781">
    <property type="entry name" value="Asp23-rel"/>
</dbReference>
<keyword evidence="2" id="KW-1185">Reference proteome</keyword>
<protein>
    <submittedName>
        <fullName evidence="1">Uncharacterized protein</fullName>
    </submittedName>
</protein>
<gene>
    <name evidence="1" type="ORF">MALL_0032</name>
</gene>
<dbReference type="Proteomes" id="UP000004757">
    <property type="component" value="Unassembled WGS sequence"/>
</dbReference>
<organism evidence="1 2">
    <name type="scientific">Mycoplasmopsis alligatoris A21JP2</name>
    <dbReference type="NCBI Taxonomy" id="747682"/>
    <lineage>
        <taxon>Bacteria</taxon>
        <taxon>Bacillati</taxon>
        <taxon>Mycoplasmatota</taxon>
        <taxon>Mycoplasmoidales</taxon>
        <taxon>Metamycoplasmataceae</taxon>
        <taxon>Mycoplasmopsis</taxon>
    </lineage>
</organism>
<comment type="caution">
    <text evidence="1">The sequence shown here is derived from an EMBL/GenBank/DDBJ whole genome shotgun (WGS) entry which is preliminary data.</text>
</comment>
<dbReference type="OrthoDB" id="399374at2"/>
<dbReference type="EMBL" id="ADNC01000020">
    <property type="protein sequence ID" value="EFF41477.1"/>
    <property type="molecule type" value="Genomic_DNA"/>
</dbReference>
<evidence type="ECO:0000313" key="2">
    <source>
        <dbReference type="Proteomes" id="UP000004757"/>
    </source>
</evidence>
<dbReference type="STRING" id="747682.MALL_0032"/>
<sequence>MNLVNLSYSLNQTYLVHESAFKDVIPKAINEIKYVKLVNDPRISFDEKNDNVEIYLELKFKTNKDVDALIKKVFSKIEEETINLIDITPKNIQVRIIGFY</sequence>
<dbReference type="eggNOG" id="ENOG5030N20">
    <property type="taxonomic scope" value="Bacteria"/>
</dbReference>
<name>D4XW11_9BACT</name>
<accession>D4XW11</accession>
<dbReference type="RefSeq" id="WP_005683582.1">
    <property type="nucleotide sequence ID" value="NZ_ADNC01000020.1"/>
</dbReference>